<dbReference type="InterPro" id="IPR036909">
    <property type="entry name" value="Cyt_c-like_dom_sf"/>
</dbReference>
<evidence type="ECO:0000256" key="4">
    <source>
        <dbReference type="PROSITE-ProRule" id="PRU00433"/>
    </source>
</evidence>
<reference evidence="8" key="1">
    <citation type="submission" date="2020-01" db="EMBL/GenBank/DDBJ databases">
        <authorList>
            <person name="Meier V. D."/>
            <person name="Meier V D."/>
        </authorList>
    </citation>
    <scope>NUCLEOTIDE SEQUENCE</scope>
    <source>
        <strain evidence="8">HLG_WM_MAG_02</strain>
    </source>
</reference>
<evidence type="ECO:0000256" key="1">
    <source>
        <dbReference type="ARBA" id="ARBA00022617"/>
    </source>
</evidence>
<feature type="domain" description="Cytochrome c" evidence="7">
    <location>
        <begin position="133"/>
        <end position="215"/>
    </location>
</feature>
<proteinExistence type="predicted"/>
<sequence length="215" mass="21285">MKKLTVLSMIAAALLLTACGDSATGAEAKAATETKTEAPMKCGEGKCGDAMKTEVAAKCGGDTKSAGTEAKEAATKAVEKATEAVKETASEAKEAVKEKATAAVEAVKEKATAAVDSVKSAASAATAAVASAVNLDDGKALYAKCAGCHGADGKTKAMGKSAAVAGQSASDLETKLHGYKAGTLNAHGMGMLMKGQVASMSDEDIKAVSAYMAGL</sequence>
<gene>
    <name evidence="8" type="ORF">HELGO_WM33887</name>
</gene>
<evidence type="ECO:0000256" key="3">
    <source>
        <dbReference type="ARBA" id="ARBA00023004"/>
    </source>
</evidence>
<evidence type="ECO:0000256" key="6">
    <source>
        <dbReference type="SAM" id="SignalP"/>
    </source>
</evidence>
<dbReference type="PROSITE" id="PS51007">
    <property type="entry name" value="CYTC"/>
    <property type="match status" value="1"/>
</dbReference>
<keyword evidence="3 4" id="KW-0408">Iron</keyword>
<accession>A0A6S6SIZ1</accession>
<evidence type="ECO:0000313" key="8">
    <source>
        <dbReference type="EMBL" id="CAA6807306.1"/>
    </source>
</evidence>
<feature type="coiled-coil region" evidence="5">
    <location>
        <begin position="71"/>
        <end position="98"/>
    </location>
</feature>
<keyword evidence="1 4" id="KW-0349">Heme</keyword>
<dbReference type="GO" id="GO:0020037">
    <property type="term" value="F:heme binding"/>
    <property type="evidence" value="ECO:0007669"/>
    <property type="project" value="InterPro"/>
</dbReference>
<dbReference type="AlphaFoldDB" id="A0A6S6SIZ1"/>
<dbReference type="InterPro" id="IPR009056">
    <property type="entry name" value="Cyt_c-like_dom"/>
</dbReference>
<keyword evidence="5" id="KW-0175">Coiled coil</keyword>
<dbReference type="GO" id="GO:0009055">
    <property type="term" value="F:electron transfer activity"/>
    <property type="evidence" value="ECO:0007669"/>
    <property type="project" value="InterPro"/>
</dbReference>
<evidence type="ECO:0000256" key="2">
    <source>
        <dbReference type="ARBA" id="ARBA00022723"/>
    </source>
</evidence>
<feature type="signal peptide" evidence="6">
    <location>
        <begin position="1"/>
        <end position="23"/>
    </location>
</feature>
<dbReference type="Pfam" id="PF00034">
    <property type="entry name" value="Cytochrom_C"/>
    <property type="match status" value="1"/>
</dbReference>
<keyword evidence="6" id="KW-0732">Signal</keyword>
<dbReference type="EMBL" id="CACVAZ010000038">
    <property type="protein sequence ID" value="CAA6807306.1"/>
    <property type="molecule type" value="Genomic_DNA"/>
</dbReference>
<dbReference type="Gene3D" id="1.10.760.10">
    <property type="entry name" value="Cytochrome c-like domain"/>
    <property type="match status" value="1"/>
</dbReference>
<feature type="chain" id="PRO_5028303761" evidence="6">
    <location>
        <begin position="24"/>
        <end position="215"/>
    </location>
</feature>
<name>A0A6S6SIZ1_9BACT</name>
<dbReference type="Gene3D" id="1.20.120.20">
    <property type="entry name" value="Apolipoprotein"/>
    <property type="match status" value="1"/>
</dbReference>
<keyword evidence="2 4" id="KW-0479">Metal-binding</keyword>
<dbReference type="PROSITE" id="PS51257">
    <property type="entry name" value="PROKAR_LIPOPROTEIN"/>
    <property type="match status" value="1"/>
</dbReference>
<organism evidence="8">
    <name type="scientific">uncultured Sulfurovum sp</name>
    <dbReference type="NCBI Taxonomy" id="269237"/>
    <lineage>
        <taxon>Bacteria</taxon>
        <taxon>Pseudomonadati</taxon>
        <taxon>Campylobacterota</taxon>
        <taxon>Epsilonproteobacteria</taxon>
        <taxon>Campylobacterales</taxon>
        <taxon>Sulfurovaceae</taxon>
        <taxon>Sulfurovum</taxon>
        <taxon>environmental samples</taxon>
    </lineage>
</organism>
<dbReference type="GO" id="GO:0046872">
    <property type="term" value="F:metal ion binding"/>
    <property type="evidence" value="ECO:0007669"/>
    <property type="project" value="UniProtKB-KW"/>
</dbReference>
<evidence type="ECO:0000259" key="7">
    <source>
        <dbReference type="PROSITE" id="PS51007"/>
    </source>
</evidence>
<dbReference type="SUPFAM" id="SSF46626">
    <property type="entry name" value="Cytochrome c"/>
    <property type="match status" value="1"/>
</dbReference>
<evidence type="ECO:0000256" key="5">
    <source>
        <dbReference type="SAM" id="Coils"/>
    </source>
</evidence>
<protein>
    <submittedName>
        <fullName evidence="8">Cytochrome C553 (Soluble cytochrome f)</fullName>
    </submittedName>
</protein>